<reference evidence="6 7" key="1">
    <citation type="submission" date="2024-03" db="EMBL/GenBank/DDBJ databases">
        <title>Novel species of the genus Variovorax.</title>
        <authorList>
            <person name="Liu Q."/>
            <person name="Xin Y.-H."/>
        </authorList>
    </citation>
    <scope>NUCLEOTIDE SEQUENCE [LARGE SCALE GENOMIC DNA]</scope>
    <source>
        <strain evidence="6 7">KACC 18901</strain>
    </source>
</reference>
<keyword evidence="4 5" id="KW-0472">Membrane</keyword>
<name>A0ABU8XC50_9BURK</name>
<evidence type="ECO:0000256" key="4">
    <source>
        <dbReference type="ARBA" id="ARBA00023136"/>
    </source>
</evidence>
<dbReference type="RefSeq" id="WP_340337370.1">
    <property type="nucleotide sequence ID" value="NZ_JBBKZS010000010.1"/>
</dbReference>
<dbReference type="InterPro" id="IPR004695">
    <property type="entry name" value="SLAC1/Mae1/Ssu1/TehA"/>
</dbReference>
<evidence type="ECO:0000256" key="3">
    <source>
        <dbReference type="ARBA" id="ARBA00022989"/>
    </source>
</evidence>
<accession>A0ABU8XC50</accession>
<keyword evidence="7" id="KW-1185">Reference proteome</keyword>
<organism evidence="6 7">
    <name type="scientific">Variovorax robiniae</name>
    <dbReference type="NCBI Taxonomy" id="1836199"/>
    <lineage>
        <taxon>Bacteria</taxon>
        <taxon>Pseudomonadati</taxon>
        <taxon>Pseudomonadota</taxon>
        <taxon>Betaproteobacteria</taxon>
        <taxon>Burkholderiales</taxon>
        <taxon>Comamonadaceae</taxon>
        <taxon>Variovorax</taxon>
    </lineage>
</organism>
<keyword evidence="2 5" id="KW-0812">Transmembrane</keyword>
<feature type="transmembrane region" description="Helical" evidence="5">
    <location>
        <begin position="49"/>
        <end position="71"/>
    </location>
</feature>
<feature type="transmembrane region" description="Helical" evidence="5">
    <location>
        <begin position="269"/>
        <end position="286"/>
    </location>
</feature>
<feature type="transmembrane region" description="Helical" evidence="5">
    <location>
        <begin position="213"/>
        <end position="234"/>
    </location>
</feature>
<evidence type="ECO:0000313" key="6">
    <source>
        <dbReference type="EMBL" id="MEJ8857296.1"/>
    </source>
</evidence>
<dbReference type="Gene3D" id="1.50.10.150">
    <property type="entry name" value="Voltage-dependent anion channel"/>
    <property type="match status" value="1"/>
</dbReference>
<dbReference type="CDD" id="cd09323">
    <property type="entry name" value="TDT_SLAC1_like"/>
    <property type="match status" value="1"/>
</dbReference>
<evidence type="ECO:0000256" key="2">
    <source>
        <dbReference type="ARBA" id="ARBA00022692"/>
    </source>
</evidence>
<proteinExistence type="predicted"/>
<evidence type="ECO:0000256" key="1">
    <source>
        <dbReference type="ARBA" id="ARBA00004141"/>
    </source>
</evidence>
<dbReference type="Proteomes" id="UP001367030">
    <property type="component" value="Unassembled WGS sequence"/>
</dbReference>
<evidence type="ECO:0000313" key="7">
    <source>
        <dbReference type="Proteomes" id="UP001367030"/>
    </source>
</evidence>
<comment type="caution">
    <text evidence="6">The sequence shown here is derived from an EMBL/GenBank/DDBJ whole genome shotgun (WGS) entry which is preliminary data.</text>
</comment>
<evidence type="ECO:0000256" key="5">
    <source>
        <dbReference type="SAM" id="Phobius"/>
    </source>
</evidence>
<feature type="transmembrane region" description="Helical" evidence="5">
    <location>
        <begin position="92"/>
        <end position="111"/>
    </location>
</feature>
<dbReference type="PANTHER" id="PTHR37955">
    <property type="entry name" value="TELLURITE RESISTANCE PROTEIN TEHA"/>
    <property type="match status" value="1"/>
</dbReference>
<feature type="transmembrane region" description="Helical" evidence="5">
    <location>
        <begin position="292"/>
        <end position="311"/>
    </location>
</feature>
<protein>
    <submittedName>
        <fullName evidence="6">SLAC1 anion channel family protein</fullName>
    </submittedName>
</protein>
<comment type="subcellular location">
    <subcellularLocation>
        <location evidence="1">Membrane</location>
        <topology evidence="1">Multi-pass membrane protein</topology>
    </subcellularLocation>
</comment>
<dbReference type="PANTHER" id="PTHR37955:SF1">
    <property type="entry name" value="DEP DOMAIN-CONTAINING PROTEIN"/>
    <property type="match status" value="1"/>
</dbReference>
<feature type="transmembrane region" description="Helical" evidence="5">
    <location>
        <begin position="146"/>
        <end position="166"/>
    </location>
</feature>
<dbReference type="EMBL" id="JBBKZS010000010">
    <property type="protein sequence ID" value="MEJ8857296.1"/>
    <property type="molecule type" value="Genomic_DNA"/>
</dbReference>
<feature type="transmembrane region" description="Helical" evidence="5">
    <location>
        <begin position="178"/>
        <end position="201"/>
    </location>
</feature>
<dbReference type="Pfam" id="PF03595">
    <property type="entry name" value="SLAC1"/>
    <property type="match status" value="1"/>
</dbReference>
<feature type="transmembrane region" description="Helical" evidence="5">
    <location>
        <begin position="12"/>
        <end position="37"/>
    </location>
</feature>
<sequence length="331" mass="35234">MSKATDTASVGHAAGLAHLPVSLFGSVMGLCGLALAWRLAAVEFGLPSWVGAVLGHVAVLVFVALVVAYALKCLQSPAAVRAEFAHPVAANFFSTPIISLLLLPAVVAPYAPAVASVLWLVGTLAMLGFAWLIVSRWMSVRQQIAHATPAWIVPVVGTINISYSGVPVDVPGSHPVCVFALAVGLFFAVPLFTLIMSRLVFEAPMPQALQPSLMILVAPFAVGFSAYLNVAGRLDLFGESLFYLAVFMFAILCPKLLRLRSCSPFHTSWWAVSFPLAALTLAALKFCIERPWWLAQAFALALLAFTTFVIVSMGLRTTVGIAQGGLRELTL</sequence>
<feature type="transmembrane region" description="Helical" evidence="5">
    <location>
        <begin position="117"/>
        <end position="134"/>
    </location>
</feature>
<feature type="transmembrane region" description="Helical" evidence="5">
    <location>
        <begin position="240"/>
        <end position="257"/>
    </location>
</feature>
<keyword evidence="3 5" id="KW-1133">Transmembrane helix</keyword>
<gene>
    <name evidence="6" type="ORF">WKW79_22160</name>
</gene>
<dbReference type="InterPro" id="IPR038665">
    <property type="entry name" value="Voltage-dep_anion_channel_sf"/>
</dbReference>
<dbReference type="InterPro" id="IPR052951">
    <property type="entry name" value="Tellurite_res_ion_channel"/>
</dbReference>